<dbReference type="Pfam" id="PF13692">
    <property type="entry name" value="Glyco_trans_1_4"/>
    <property type="match status" value="1"/>
</dbReference>
<comment type="caution">
    <text evidence="2">The sequence shown here is derived from an EMBL/GenBank/DDBJ whole genome shotgun (WGS) entry which is preliminary data.</text>
</comment>
<dbReference type="Gene3D" id="3.40.50.2000">
    <property type="entry name" value="Glycogen Phosphorylase B"/>
    <property type="match status" value="2"/>
</dbReference>
<evidence type="ECO:0000313" key="2">
    <source>
        <dbReference type="EMBL" id="NYE19240.1"/>
    </source>
</evidence>
<dbReference type="PANTHER" id="PTHR46401">
    <property type="entry name" value="GLYCOSYLTRANSFERASE WBBK-RELATED"/>
    <property type="match status" value="1"/>
</dbReference>
<name>A0A7Y9KIY2_9MICO</name>
<dbReference type="PANTHER" id="PTHR46401:SF2">
    <property type="entry name" value="GLYCOSYLTRANSFERASE WBBK-RELATED"/>
    <property type="match status" value="1"/>
</dbReference>
<dbReference type="AlphaFoldDB" id="A0A7Y9KIY2"/>
<evidence type="ECO:0000256" key="1">
    <source>
        <dbReference type="ARBA" id="ARBA00022679"/>
    </source>
</evidence>
<dbReference type="EMBL" id="JACCBV010000001">
    <property type="protein sequence ID" value="NYE19240.1"/>
    <property type="molecule type" value="Genomic_DNA"/>
</dbReference>
<organism evidence="2 3">
    <name type="scientific">Microbacterium immunditiarum</name>
    <dbReference type="NCBI Taxonomy" id="337480"/>
    <lineage>
        <taxon>Bacteria</taxon>
        <taxon>Bacillati</taxon>
        <taxon>Actinomycetota</taxon>
        <taxon>Actinomycetes</taxon>
        <taxon>Micrococcales</taxon>
        <taxon>Microbacteriaceae</taxon>
        <taxon>Microbacterium</taxon>
    </lineage>
</organism>
<accession>A0A7Y9KIY2</accession>
<keyword evidence="3" id="KW-1185">Reference proteome</keyword>
<sequence length="337" mass="35438">MTPPPVVWFVVPKGIDDPARVSGGNVYDREVRDGLPGRGWTVSVVECADGAGVASALRSAPDATLVLIDGLAAGWAAAEVEAAATRLRIVVLAHMLVAAFPDATEPAIEAERRMLRHAHRVIVTGRWTGEEVARRGLADVDRITVAAPGARAESTAQPEHDADLLCVGVIAPHKGQDLLLDALDRVPTKDWRCTIAGSTDSYREFAARVVQRAAAFDGRVHLPGVLVGEALADAYRRSALLVAPSRVESAGMAIADARARGLPVVGTAVGGIPDTVVGGGALLVLPDDPDALANALTSWMTDPALRTRLRAEALRAREHLPTWDDTVSTIADVLEAA</sequence>
<dbReference type="SUPFAM" id="SSF53756">
    <property type="entry name" value="UDP-Glycosyltransferase/glycogen phosphorylase"/>
    <property type="match status" value="1"/>
</dbReference>
<protein>
    <submittedName>
        <fullName evidence="2">Glycosyltransferase involved in cell wall biosynthesis</fullName>
    </submittedName>
</protein>
<dbReference type="GO" id="GO:0016757">
    <property type="term" value="F:glycosyltransferase activity"/>
    <property type="evidence" value="ECO:0007669"/>
    <property type="project" value="TreeGrafter"/>
</dbReference>
<dbReference type="CDD" id="cd03801">
    <property type="entry name" value="GT4_PimA-like"/>
    <property type="match status" value="1"/>
</dbReference>
<proteinExistence type="predicted"/>
<gene>
    <name evidence="2" type="ORF">BJ991_001268</name>
</gene>
<keyword evidence="1 2" id="KW-0808">Transferase</keyword>
<dbReference type="GO" id="GO:0009103">
    <property type="term" value="P:lipopolysaccharide biosynthetic process"/>
    <property type="evidence" value="ECO:0007669"/>
    <property type="project" value="TreeGrafter"/>
</dbReference>
<dbReference type="Proteomes" id="UP000576969">
    <property type="component" value="Unassembled WGS sequence"/>
</dbReference>
<dbReference type="RefSeq" id="WP_179488436.1">
    <property type="nucleotide sequence ID" value="NZ_JACCBV010000001.1"/>
</dbReference>
<evidence type="ECO:0000313" key="3">
    <source>
        <dbReference type="Proteomes" id="UP000576969"/>
    </source>
</evidence>
<reference evidence="2 3" key="1">
    <citation type="submission" date="2020-07" db="EMBL/GenBank/DDBJ databases">
        <title>Sequencing the genomes of 1000 actinobacteria strains.</title>
        <authorList>
            <person name="Klenk H.-P."/>
        </authorList>
    </citation>
    <scope>NUCLEOTIDE SEQUENCE [LARGE SCALE GENOMIC DNA]</scope>
    <source>
        <strain evidence="2 3">DSM 24662</strain>
    </source>
</reference>